<dbReference type="GeneID" id="107265747"/>
<keyword evidence="7" id="KW-1185">Reference proteome</keyword>
<dbReference type="Proteomes" id="UP000694920">
    <property type="component" value="Unplaced"/>
</dbReference>
<evidence type="ECO:0000256" key="1">
    <source>
        <dbReference type="ARBA" id="ARBA00004141"/>
    </source>
</evidence>
<comment type="subcellular location">
    <subcellularLocation>
        <location evidence="1">Membrane</location>
        <topology evidence="1">Multi-pass membrane protein</topology>
    </subcellularLocation>
</comment>
<feature type="transmembrane region" description="Helical" evidence="6">
    <location>
        <begin position="260"/>
        <end position="283"/>
    </location>
</feature>
<dbReference type="InterPro" id="IPR008952">
    <property type="entry name" value="Tetraspanin_EC2_sf"/>
</dbReference>
<feature type="transmembrane region" description="Helical" evidence="6">
    <location>
        <begin position="103"/>
        <end position="126"/>
    </location>
</feature>
<feature type="transmembrane region" description="Helical" evidence="6">
    <location>
        <begin position="15"/>
        <end position="39"/>
    </location>
</feature>
<evidence type="ECO:0000256" key="4">
    <source>
        <dbReference type="ARBA" id="ARBA00023136"/>
    </source>
</evidence>
<feature type="compositionally biased region" description="Pro residues" evidence="5">
    <location>
        <begin position="706"/>
        <end position="721"/>
    </location>
</feature>
<sequence>MGIPNVTYRWSTLKLLYISIITMNITGIITVIIMIVSAIKLMTGFGNYLNLVTPGDGYLWPALIIVAAILCAPLYVLGLRFCIRLRLKRNFSAEESLRLNKDLFAHIIFCVASIFLTTFINAASIVHSSTFYSRIQNGLLEAMENYVSDVVAKVRIDSVQIEFHCCGSNSYKDWFFIPWKKLGAQSTEKIERIEDADEKGDENEFLADDVPFSCCLKDILGPCVHHNIMAGSDAYLYDSNDKVSIATAGCHSKMLSTATLVGNLIVLVLFFLSVYQLVLSLLLRLLQTAHSNTFYIGPRKSHYVAWIFGSMPLQENSDKLTDEEEAFLEEDVDEPSKDCAPFPQPSSFPQEMLSSITLNGHKNTRAQLLRRICSKLSLKLAAANRDGHRLLSSLGIAGEKQKKIQEKVEEAEGMTSEEDEWMSPLKKITTAAPPLPSLDFSPEITSTGKILETCCTSEYSDRVSINRLKGGGPSQPTNRSNRSDASESSRTRLRESDEGRHSQSGSKISTLSRFVPCKVQLLNTQETEHETNVLYYPGKFSSAGRSWLRSPGSQINSDSEHESQLSKYHRKLDTDYNRSIFIKRRGAFNKKENECQQPRQDSWGERQSILRAKINNPGCRVSPKFNPSDAYNRFRGSIQDTIRRRENQMQARRINLISDLNRSNRQSRRNCMVNNCQHMSKLGLMIHHPVSQVQHSSMKTSQIYFPSPPPPPPPPLPPLPTPHLRTSIPTVKRIPWASTYRESSGSPSHWMTMNSVRHTSFSRPAFPQPP</sequence>
<evidence type="ECO:0000256" key="5">
    <source>
        <dbReference type="SAM" id="MobiDB-lite"/>
    </source>
</evidence>
<keyword evidence="2 6" id="KW-0812">Transmembrane</keyword>
<evidence type="ECO:0000313" key="8">
    <source>
        <dbReference type="RefSeq" id="XP_015590993.1"/>
    </source>
</evidence>
<dbReference type="PRINTS" id="PR00218">
    <property type="entry name" value="PERIPHERNRDS"/>
</dbReference>
<feature type="region of interest" description="Disordered" evidence="5">
    <location>
        <begin position="465"/>
        <end position="507"/>
    </location>
</feature>
<dbReference type="InterPro" id="IPR018499">
    <property type="entry name" value="Tetraspanin/Peripherin"/>
</dbReference>
<dbReference type="Pfam" id="PF00335">
    <property type="entry name" value="Tetraspanin"/>
    <property type="match status" value="1"/>
</dbReference>
<keyword evidence="3 6" id="KW-1133">Transmembrane helix</keyword>
<dbReference type="Gene3D" id="1.10.1450.10">
    <property type="entry name" value="Tetraspanin"/>
    <property type="match status" value="1"/>
</dbReference>
<dbReference type="AlphaFoldDB" id="A0AAJ7FGQ2"/>
<dbReference type="GO" id="GO:0007601">
    <property type="term" value="P:visual perception"/>
    <property type="evidence" value="ECO:0007669"/>
    <property type="project" value="InterPro"/>
</dbReference>
<accession>A0AAJ7FGQ2</accession>
<dbReference type="SUPFAM" id="SSF48652">
    <property type="entry name" value="Tetraspanin"/>
    <property type="match status" value="1"/>
</dbReference>
<dbReference type="InterPro" id="IPR000830">
    <property type="entry name" value="Peripherin/rom-1"/>
</dbReference>
<reference evidence="8" key="1">
    <citation type="submission" date="2025-08" db="UniProtKB">
        <authorList>
            <consortium name="RefSeq"/>
        </authorList>
    </citation>
    <scope>IDENTIFICATION</scope>
</reference>
<proteinExistence type="predicted"/>
<protein>
    <submittedName>
        <fullName evidence="8">Uncharacterized protein LOC107265747 isoform X1</fullName>
    </submittedName>
</protein>
<evidence type="ECO:0000256" key="6">
    <source>
        <dbReference type="SAM" id="Phobius"/>
    </source>
</evidence>
<name>A0AAJ7FGQ2_CEPCN</name>
<feature type="region of interest" description="Disordered" evidence="5">
    <location>
        <begin position="699"/>
        <end position="730"/>
    </location>
</feature>
<evidence type="ECO:0000256" key="2">
    <source>
        <dbReference type="ARBA" id="ARBA00022692"/>
    </source>
</evidence>
<organism evidence="7 8">
    <name type="scientific">Cephus cinctus</name>
    <name type="common">Wheat stem sawfly</name>
    <dbReference type="NCBI Taxonomy" id="211228"/>
    <lineage>
        <taxon>Eukaryota</taxon>
        <taxon>Metazoa</taxon>
        <taxon>Ecdysozoa</taxon>
        <taxon>Arthropoda</taxon>
        <taxon>Hexapoda</taxon>
        <taxon>Insecta</taxon>
        <taxon>Pterygota</taxon>
        <taxon>Neoptera</taxon>
        <taxon>Endopterygota</taxon>
        <taxon>Hymenoptera</taxon>
        <taxon>Cephoidea</taxon>
        <taxon>Cephidae</taxon>
        <taxon>Cephus</taxon>
    </lineage>
</organism>
<evidence type="ECO:0000313" key="7">
    <source>
        <dbReference type="Proteomes" id="UP000694920"/>
    </source>
</evidence>
<gene>
    <name evidence="8" type="primary">LOC107265747</name>
</gene>
<evidence type="ECO:0000256" key="3">
    <source>
        <dbReference type="ARBA" id="ARBA00022989"/>
    </source>
</evidence>
<feature type="compositionally biased region" description="Basic and acidic residues" evidence="5">
    <location>
        <begin position="481"/>
        <end position="501"/>
    </location>
</feature>
<feature type="transmembrane region" description="Helical" evidence="6">
    <location>
        <begin position="59"/>
        <end position="83"/>
    </location>
</feature>
<keyword evidence="4 6" id="KW-0472">Membrane</keyword>
<dbReference type="GO" id="GO:0016020">
    <property type="term" value="C:membrane"/>
    <property type="evidence" value="ECO:0007669"/>
    <property type="project" value="UniProtKB-SubCell"/>
</dbReference>
<dbReference type="RefSeq" id="XP_015590993.1">
    <property type="nucleotide sequence ID" value="XM_015735507.2"/>
</dbReference>
<dbReference type="KEGG" id="ccin:107265747"/>